<evidence type="ECO:0000313" key="3">
    <source>
        <dbReference type="Proteomes" id="UP001225316"/>
    </source>
</evidence>
<evidence type="ECO:0000313" key="2">
    <source>
        <dbReference type="EMBL" id="MDQ8209594.1"/>
    </source>
</evidence>
<dbReference type="Proteomes" id="UP001225316">
    <property type="component" value="Unassembled WGS sequence"/>
</dbReference>
<organism evidence="2 3">
    <name type="scientific">Thalassobacterium maritimum</name>
    <dbReference type="NCBI Taxonomy" id="3041265"/>
    <lineage>
        <taxon>Bacteria</taxon>
        <taxon>Pseudomonadati</taxon>
        <taxon>Verrucomicrobiota</taxon>
        <taxon>Opitutia</taxon>
        <taxon>Puniceicoccales</taxon>
        <taxon>Coraliomargaritaceae</taxon>
        <taxon>Thalassobacterium</taxon>
    </lineage>
</organism>
<keyword evidence="3" id="KW-1185">Reference proteome</keyword>
<dbReference type="RefSeq" id="WP_308952511.1">
    <property type="nucleotide sequence ID" value="NZ_JARXHW010000092.1"/>
</dbReference>
<protein>
    <submittedName>
        <fullName evidence="2">Uncharacterized protein</fullName>
    </submittedName>
</protein>
<gene>
    <name evidence="2" type="ORF">QEH52_18870</name>
</gene>
<dbReference type="EMBL" id="JARXHW010000092">
    <property type="protein sequence ID" value="MDQ8209594.1"/>
    <property type="molecule type" value="Genomic_DNA"/>
</dbReference>
<feature type="non-terminal residue" evidence="2">
    <location>
        <position position="1"/>
    </location>
</feature>
<keyword evidence="1" id="KW-1133">Transmembrane helix</keyword>
<proteinExistence type="predicted"/>
<accession>A0ABU1AZL4</accession>
<keyword evidence="1" id="KW-0812">Transmembrane</keyword>
<name>A0ABU1AZL4_9BACT</name>
<sequence length="60" mass="6896">LILNDMIPIFLVIDLFRKAPEDYSAAKKKWKSDGMIRACFYISTLSALTTWALAYLLLQN</sequence>
<evidence type="ECO:0000256" key="1">
    <source>
        <dbReference type="SAM" id="Phobius"/>
    </source>
</evidence>
<feature type="transmembrane region" description="Helical" evidence="1">
    <location>
        <begin position="38"/>
        <end position="58"/>
    </location>
</feature>
<reference evidence="2 3" key="1">
    <citation type="submission" date="2023-04" db="EMBL/GenBank/DDBJ databases">
        <title>A novel bacteria isolated from coastal sediment.</title>
        <authorList>
            <person name="Liu X.-J."/>
            <person name="Du Z.-J."/>
        </authorList>
    </citation>
    <scope>NUCLEOTIDE SEQUENCE [LARGE SCALE GENOMIC DNA]</scope>
    <source>
        <strain evidence="2 3">SDUM461003</strain>
    </source>
</reference>
<keyword evidence="1" id="KW-0472">Membrane</keyword>
<comment type="caution">
    <text evidence="2">The sequence shown here is derived from an EMBL/GenBank/DDBJ whole genome shotgun (WGS) entry which is preliminary data.</text>
</comment>